<evidence type="ECO:0000259" key="9">
    <source>
        <dbReference type="PROSITE" id="PS51755"/>
    </source>
</evidence>
<feature type="modified residue" description="4-aspartylphosphate" evidence="6">
    <location>
        <position position="85"/>
    </location>
</feature>
<evidence type="ECO:0000256" key="6">
    <source>
        <dbReference type="PROSITE-ProRule" id="PRU00169"/>
    </source>
</evidence>
<dbReference type="Proteomes" id="UP000549009">
    <property type="component" value="Unassembled WGS sequence"/>
</dbReference>
<dbReference type="GO" id="GO:0000976">
    <property type="term" value="F:transcription cis-regulatory region binding"/>
    <property type="evidence" value="ECO:0007669"/>
    <property type="project" value="TreeGrafter"/>
</dbReference>
<dbReference type="InterPro" id="IPR001789">
    <property type="entry name" value="Sig_transdc_resp-reg_receiver"/>
</dbReference>
<dbReference type="PROSITE" id="PS50110">
    <property type="entry name" value="RESPONSE_REGULATORY"/>
    <property type="match status" value="1"/>
</dbReference>
<dbReference type="GO" id="GO:0000156">
    <property type="term" value="F:phosphorelay response regulator activity"/>
    <property type="evidence" value="ECO:0007669"/>
    <property type="project" value="TreeGrafter"/>
</dbReference>
<dbReference type="PANTHER" id="PTHR48111">
    <property type="entry name" value="REGULATOR OF RPOS"/>
    <property type="match status" value="1"/>
</dbReference>
<evidence type="ECO:0000313" key="11">
    <source>
        <dbReference type="Proteomes" id="UP000549009"/>
    </source>
</evidence>
<dbReference type="Pfam" id="PF00072">
    <property type="entry name" value="Response_reg"/>
    <property type="match status" value="1"/>
</dbReference>
<evidence type="ECO:0000259" key="8">
    <source>
        <dbReference type="PROSITE" id="PS50110"/>
    </source>
</evidence>
<dbReference type="Gene3D" id="1.10.10.10">
    <property type="entry name" value="Winged helix-like DNA-binding domain superfamily/Winged helix DNA-binding domain"/>
    <property type="match status" value="1"/>
</dbReference>
<dbReference type="RefSeq" id="WP_372503382.1">
    <property type="nucleotide sequence ID" value="NZ_BMSQ01000018.1"/>
</dbReference>
<evidence type="ECO:0000256" key="2">
    <source>
        <dbReference type="ARBA" id="ARBA00023015"/>
    </source>
</evidence>
<evidence type="ECO:0000256" key="1">
    <source>
        <dbReference type="ARBA" id="ARBA00022553"/>
    </source>
</evidence>
<dbReference type="SMART" id="SM00448">
    <property type="entry name" value="REC"/>
    <property type="match status" value="1"/>
</dbReference>
<name>A0A7W8AY67_STRST</name>
<feature type="domain" description="Response regulatory" evidence="8">
    <location>
        <begin position="38"/>
        <end position="149"/>
    </location>
</feature>
<comment type="caution">
    <text evidence="10">The sequence shown here is derived from an EMBL/GenBank/DDBJ whole genome shotgun (WGS) entry which is preliminary data.</text>
</comment>
<feature type="DNA-binding region" description="OmpR/PhoB-type" evidence="7">
    <location>
        <begin position="159"/>
        <end position="252"/>
    </location>
</feature>
<evidence type="ECO:0000256" key="3">
    <source>
        <dbReference type="ARBA" id="ARBA00023125"/>
    </source>
</evidence>
<dbReference type="EMBL" id="JACHJD010000010">
    <property type="protein sequence ID" value="MBB5106815.1"/>
    <property type="molecule type" value="Genomic_DNA"/>
</dbReference>
<dbReference type="InterPro" id="IPR036388">
    <property type="entry name" value="WH-like_DNA-bd_sf"/>
</dbReference>
<keyword evidence="3 7" id="KW-0238">DNA-binding</keyword>
<organism evidence="10 11">
    <name type="scientific">Streptomyces spectabilis</name>
    <dbReference type="NCBI Taxonomy" id="68270"/>
    <lineage>
        <taxon>Bacteria</taxon>
        <taxon>Bacillati</taxon>
        <taxon>Actinomycetota</taxon>
        <taxon>Actinomycetes</taxon>
        <taxon>Kitasatosporales</taxon>
        <taxon>Streptomycetaceae</taxon>
        <taxon>Streptomyces</taxon>
    </lineage>
</organism>
<dbReference type="InterPro" id="IPR039420">
    <property type="entry name" value="WalR-like"/>
</dbReference>
<dbReference type="Pfam" id="PF00486">
    <property type="entry name" value="Trans_reg_C"/>
    <property type="match status" value="1"/>
</dbReference>
<dbReference type="SUPFAM" id="SSF52172">
    <property type="entry name" value="CheY-like"/>
    <property type="match status" value="1"/>
</dbReference>
<keyword evidence="4" id="KW-0804">Transcription</keyword>
<dbReference type="InterPro" id="IPR011006">
    <property type="entry name" value="CheY-like_superfamily"/>
</dbReference>
<proteinExistence type="predicted"/>
<keyword evidence="11" id="KW-1185">Reference proteome</keyword>
<evidence type="ECO:0000256" key="7">
    <source>
        <dbReference type="PROSITE-ProRule" id="PRU01091"/>
    </source>
</evidence>
<dbReference type="SMART" id="SM00862">
    <property type="entry name" value="Trans_reg_C"/>
    <property type="match status" value="1"/>
</dbReference>
<reference evidence="10 11" key="1">
    <citation type="submission" date="2020-08" db="EMBL/GenBank/DDBJ databases">
        <title>Genomic Encyclopedia of Type Strains, Phase III (KMG-III): the genomes of soil and plant-associated and newly described type strains.</title>
        <authorList>
            <person name="Whitman W."/>
        </authorList>
    </citation>
    <scope>NUCLEOTIDE SEQUENCE [LARGE SCALE GENOMIC DNA]</scope>
    <source>
        <strain evidence="10 11">CECT 3146</strain>
    </source>
</reference>
<sequence length="253" mass="28052">MMNGRSNVTDLVREPRDRPLRSLSSAVAGARALSATWQVLVVGSDSPDRDRLTRDLERHGHDVRQAATGAEALAAYGEADVVLLDFDLPDLDGLQVCRVIRAAANTPVIAVTGRGSELDTVLGLQAGADDYVAKPYGFRELLARIEAVMRRFEPRAETARVIEHGPLRIDVNSREVHFHHRRVPLTRKEFDLLHMLAAHPGTVVSRRVIVRQIWGDSWSRRTVDTHVSSLRGKLGDSDWIVNVRGVGFMMAEA</sequence>
<dbReference type="Gene3D" id="3.40.50.2300">
    <property type="match status" value="1"/>
</dbReference>
<dbReference type="GO" id="GO:0032993">
    <property type="term" value="C:protein-DNA complex"/>
    <property type="evidence" value="ECO:0007669"/>
    <property type="project" value="TreeGrafter"/>
</dbReference>
<dbReference type="GO" id="GO:0006355">
    <property type="term" value="P:regulation of DNA-templated transcription"/>
    <property type="evidence" value="ECO:0007669"/>
    <property type="project" value="InterPro"/>
</dbReference>
<dbReference type="PANTHER" id="PTHR48111:SF72">
    <property type="entry name" value="SENSORY TRANSDUCTION PROTEIN REGX3"/>
    <property type="match status" value="1"/>
</dbReference>
<evidence type="ECO:0000256" key="4">
    <source>
        <dbReference type="ARBA" id="ARBA00023163"/>
    </source>
</evidence>
<feature type="domain" description="OmpR/PhoB-type" evidence="9">
    <location>
        <begin position="159"/>
        <end position="252"/>
    </location>
</feature>
<dbReference type="Gene3D" id="6.10.250.690">
    <property type="match status" value="1"/>
</dbReference>
<dbReference type="InterPro" id="IPR001867">
    <property type="entry name" value="OmpR/PhoB-type_DNA-bd"/>
</dbReference>
<dbReference type="PROSITE" id="PS51755">
    <property type="entry name" value="OMPR_PHOB"/>
    <property type="match status" value="1"/>
</dbReference>
<protein>
    <recommendedName>
        <fullName evidence="5">Sensory transduction protein RegX3</fullName>
    </recommendedName>
</protein>
<gene>
    <name evidence="10" type="ORF">FHS40_005928</name>
</gene>
<keyword evidence="1 6" id="KW-0597">Phosphoprotein</keyword>
<dbReference type="GO" id="GO:0005829">
    <property type="term" value="C:cytosol"/>
    <property type="evidence" value="ECO:0007669"/>
    <property type="project" value="TreeGrafter"/>
</dbReference>
<evidence type="ECO:0000313" key="10">
    <source>
        <dbReference type="EMBL" id="MBB5106815.1"/>
    </source>
</evidence>
<dbReference type="AlphaFoldDB" id="A0A7W8AY67"/>
<evidence type="ECO:0000256" key="5">
    <source>
        <dbReference type="ARBA" id="ARBA00041201"/>
    </source>
</evidence>
<keyword evidence="2" id="KW-0805">Transcription regulation</keyword>
<accession>A0A7W8AY67</accession>
<dbReference type="CDD" id="cd00383">
    <property type="entry name" value="trans_reg_C"/>
    <property type="match status" value="1"/>
</dbReference>